<dbReference type="InterPro" id="IPR000337">
    <property type="entry name" value="GPCR_3"/>
</dbReference>
<evidence type="ECO:0000256" key="9">
    <source>
        <dbReference type="ARBA" id="ARBA00023180"/>
    </source>
</evidence>
<dbReference type="PANTHER" id="PTHR24061">
    <property type="entry name" value="CALCIUM-SENSING RECEPTOR-RELATED"/>
    <property type="match status" value="1"/>
</dbReference>
<dbReference type="InterPro" id="IPR001828">
    <property type="entry name" value="ANF_lig-bd_rcpt"/>
</dbReference>
<evidence type="ECO:0000256" key="8">
    <source>
        <dbReference type="ARBA" id="ARBA00023170"/>
    </source>
</evidence>
<keyword evidence="7" id="KW-0472">Membrane</keyword>
<keyword evidence="3" id="KW-0812">Transmembrane</keyword>
<dbReference type="InterPro" id="IPR000068">
    <property type="entry name" value="GPCR_3_Ca_sens_rcpt-rel"/>
</dbReference>
<name>A0ABQ7T9N0_PHRPL</name>
<keyword evidence="2" id="KW-1003">Cell membrane</keyword>
<organism evidence="13 14">
    <name type="scientific">Phrynosoma platyrhinos</name>
    <name type="common">Desert horned lizard</name>
    <dbReference type="NCBI Taxonomy" id="52577"/>
    <lineage>
        <taxon>Eukaryota</taxon>
        <taxon>Metazoa</taxon>
        <taxon>Chordata</taxon>
        <taxon>Craniata</taxon>
        <taxon>Vertebrata</taxon>
        <taxon>Euteleostomi</taxon>
        <taxon>Lepidosauria</taxon>
        <taxon>Squamata</taxon>
        <taxon>Bifurcata</taxon>
        <taxon>Unidentata</taxon>
        <taxon>Episquamata</taxon>
        <taxon>Toxicofera</taxon>
        <taxon>Iguania</taxon>
        <taxon>Phrynosomatidae</taxon>
        <taxon>Phrynosomatinae</taxon>
        <taxon>Phrynosoma</taxon>
    </lineage>
</organism>
<evidence type="ECO:0000256" key="7">
    <source>
        <dbReference type="ARBA" id="ARBA00023136"/>
    </source>
</evidence>
<evidence type="ECO:0000256" key="2">
    <source>
        <dbReference type="ARBA" id="ARBA00022475"/>
    </source>
</evidence>
<evidence type="ECO:0000256" key="3">
    <source>
        <dbReference type="ARBA" id="ARBA00022692"/>
    </source>
</evidence>
<dbReference type="Pfam" id="PF07562">
    <property type="entry name" value="NCD3G"/>
    <property type="match status" value="1"/>
</dbReference>
<gene>
    <name evidence="13" type="ORF">JD844_001246</name>
</gene>
<dbReference type="Gene3D" id="2.10.50.30">
    <property type="entry name" value="GPCR, family 3, nine cysteines domain"/>
    <property type="match status" value="2"/>
</dbReference>
<evidence type="ECO:0000256" key="10">
    <source>
        <dbReference type="ARBA" id="ARBA00023224"/>
    </source>
</evidence>
<evidence type="ECO:0000313" key="13">
    <source>
        <dbReference type="EMBL" id="KAH0626323.1"/>
    </source>
</evidence>
<keyword evidence="14" id="KW-1185">Reference proteome</keyword>
<feature type="domain" description="GPCR family 3 nine cysteines" evidence="12">
    <location>
        <begin position="509"/>
        <end position="547"/>
    </location>
</feature>
<accession>A0ABQ7T9N0</accession>
<keyword evidence="6" id="KW-0297">G-protein coupled receptor</keyword>
<dbReference type="EMBL" id="JAIPUX010000521">
    <property type="protein sequence ID" value="KAH0626323.1"/>
    <property type="molecule type" value="Genomic_DNA"/>
</dbReference>
<dbReference type="PANTHER" id="PTHR24061:SF599">
    <property type="entry name" value="G-PROTEIN COUPLED RECEPTORS FAMILY 3 PROFILE DOMAIN-CONTAINING PROTEIN"/>
    <property type="match status" value="1"/>
</dbReference>
<dbReference type="InterPro" id="IPR038550">
    <property type="entry name" value="GPCR_3_9-Cys_sf"/>
</dbReference>
<evidence type="ECO:0000256" key="4">
    <source>
        <dbReference type="ARBA" id="ARBA00022729"/>
    </source>
</evidence>
<sequence length="630" mass="71612">MCNRQQQIQQNSLHSKGDLLVGELVSTILAKISLNEFREAQSSAHNGWMLTKNYQLVFAFVFAIHEININEKLLPNTTLQTYIYDNAFNSLKASSDTLDLLSMKQRNTPNYQCVWEKKLIAIIGGLTSPTSLQIANILNVYKIPQLSYGSLDPVFSDKTQFPSLFRMVPDEIFQYFGITQLLEYFGWNWIGLLIPEDETGERFHQILSTNLVQKDICISLTQSVPKVTSYLSNPFLQKSLNAIASALLSKNINVILVYGDTQSMEGLRIILESYEFLQKQPMERVWITTAQWDVTTVFAGRRFTEKSFNGTLSFAFHTNVVPGFQEFLEDVNPIQSKIFFLKEFWCSAFVCSLPMYNLNLPGHSNCTGEERLRTLPGSVFEMGMSGRSYSVYNAVYAVAHALHAADSLRAKQKAMGLENSWKPMDIQPWQLRSFLRYIRFNNSAGEEVFFDENGDLSSGFDVINLVTFSNKSFQKVRVGGIEPQASAGKRFTMNGSSIVWNQKFKKVPPRSRCVENCQPGYSKIVQQGNYICCYDCVQCADGRISVHIGKKKDIVPPRSRCVETCQPGYSKIVQQGNYVCCYDYIQCGDGRNSVHIGKKKDIVSYGKYFISFTYRALLNPSHFPFEKLEK</sequence>
<comment type="subcellular location">
    <subcellularLocation>
        <location evidence="1">Cell membrane</location>
        <topology evidence="1">Multi-pass membrane protein</topology>
    </subcellularLocation>
</comment>
<evidence type="ECO:0000256" key="1">
    <source>
        <dbReference type="ARBA" id="ARBA00004651"/>
    </source>
</evidence>
<evidence type="ECO:0000313" key="14">
    <source>
        <dbReference type="Proteomes" id="UP000826234"/>
    </source>
</evidence>
<dbReference type="SUPFAM" id="SSF53822">
    <property type="entry name" value="Periplasmic binding protein-like I"/>
    <property type="match status" value="1"/>
</dbReference>
<keyword evidence="8" id="KW-0675">Receptor</keyword>
<feature type="domain" description="Receptor ligand binding region" evidence="11">
    <location>
        <begin position="59"/>
        <end position="466"/>
    </location>
</feature>
<dbReference type="Proteomes" id="UP000826234">
    <property type="component" value="Unassembled WGS sequence"/>
</dbReference>
<evidence type="ECO:0000256" key="6">
    <source>
        <dbReference type="ARBA" id="ARBA00023040"/>
    </source>
</evidence>
<dbReference type="InterPro" id="IPR028082">
    <property type="entry name" value="Peripla_BP_I"/>
</dbReference>
<comment type="caution">
    <text evidence="13">The sequence shown here is derived from an EMBL/GenBank/DDBJ whole genome shotgun (WGS) entry which is preliminary data.</text>
</comment>
<keyword evidence="10" id="KW-0807">Transducer</keyword>
<dbReference type="Gene3D" id="3.40.50.2300">
    <property type="match status" value="2"/>
</dbReference>
<evidence type="ECO:0000256" key="5">
    <source>
        <dbReference type="ARBA" id="ARBA00022989"/>
    </source>
</evidence>
<dbReference type="PRINTS" id="PR00248">
    <property type="entry name" value="GPCRMGR"/>
</dbReference>
<keyword evidence="9" id="KW-0325">Glycoprotein</keyword>
<reference evidence="13 14" key="1">
    <citation type="journal article" date="2022" name="Gigascience">
        <title>A chromosome-level genome assembly and annotation of the desert horned lizard, Phrynosoma platyrhinos, provides insight into chromosomal rearrangements among reptiles.</title>
        <authorList>
            <person name="Koochekian N."/>
            <person name="Ascanio A."/>
            <person name="Farleigh K."/>
            <person name="Card D.C."/>
            <person name="Schield D.R."/>
            <person name="Castoe T.A."/>
            <person name="Jezkova T."/>
        </authorList>
    </citation>
    <scope>NUCLEOTIDE SEQUENCE [LARGE SCALE GENOMIC DNA]</scope>
    <source>
        <strain evidence="13">NK-2021</strain>
    </source>
</reference>
<proteinExistence type="predicted"/>
<dbReference type="InterPro" id="IPR011500">
    <property type="entry name" value="GPCR_3_9-Cys_dom"/>
</dbReference>
<keyword evidence="5" id="KW-1133">Transmembrane helix</keyword>
<dbReference type="Pfam" id="PF01094">
    <property type="entry name" value="ANF_receptor"/>
    <property type="match status" value="1"/>
</dbReference>
<evidence type="ECO:0000259" key="12">
    <source>
        <dbReference type="Pfam" id="PF07562"/>
    </source>
</evidence>
<evidence type="ECO:0000259" key="11">
    <source>
        <dbReference type="Pfam" id="PF01094"/>
    </source>
</evidence>
<protein>
    <recommendedName>
        <fullName evidence="15">Vomeronasal type-2 receptor 26-like</fullName>
    </recommendedName>
</protein>
<keyword evidence="4" id="KW-0732">Signal</keyword>
<evidence type="ECO:0008006" key="15">
    <source>
        <dbReference type="Google" id="ProtNLM"/>
    </source>
</evidence>